<feature type="compositionally biased region" description="Polar residues" evidence="1">
    <location>
        <begin position="220"/>
        <end position="229"/>
    </location>
</feature>
<feature type="compositionally biased region" description="Polar residues" evidence="1">
    <location>
        <begin position="628"/>
        <end position="651"/>
    </location>
</feature>
<dbReference type="InterPro" id="IPR025558">
    <property type="entry name" value="DUF4283"/>
</dbReference>
<dbReference type="InterPro" id="IPR040256">
    <property type="entry name" value="At4g02000-like"/>
</dbReference>
<name>A0A6N2B5Y4_SOLCI</name>
<evidence type="ECO:0000256" key="1">
    <source>
        <dbReference type="SAM" id="MobiDB-lite"/>
    </source>
</evidence>
<gene>
    <name evidence="3" type="ORF">EJD97_017903</name>
</gene>
<feature type="compositionally biased region" description="Basic and acidic residues" evidence="1">
    <location>
        <begin position="97"/>
        <end position="112"/>
    </location>
</feature>
<feature type="compositionally biased region" description="Acidic residues" evidence="1">
    <location>
        <begin position="754"/>
        <end position="765"/>
    </location>
</feature>
<protein>
    <recommendedName>
        <fullName evidence="2">DUF4283 domain-containing protein</fullName>
    </recommendedName>
</protein>
<dbReference type="PANTHER" id="PTHR31286:SF177">
    <property type="entry name" value="ENDONUCLEASE_EXONUCLEASE_PHOSPHATASE"/>
    <property type="match status" value="1"/>
</dbReference>
<dbReference type="EMBL" id="RXGB01004803">
    <property type="protein sequence ID" value="TMW88919.1"/>
    <property type="molecule type" value="Genomic_DNA"/>
</dbReference>
<feature type="domain" description="DUF4283" evidence="2">
    <location>
        <begin position="296"/>
        <end position="379"/>
    </location>
</feature>
<sequence length="765" mass="87022">MAGNPADERFRPPDPSLGIGKSNVQSTNIEVMEGSSSSSSHLREEAIQVATVEADMDELRRHVEMSRNTSGKVEEIQRADEQLGLGGVESQALEAAGEERGVRNTESRHESEMVESQKNTQEQEIRDSHQQGNPSTQTHLRITNLNKDKETSQHYQQPAHANTRDPSLRETVHPLQNRQIAGNLTQGNLPLTNTIPNYAGNLQESERMNVDSVRNQNYQSDFPKISSNFDRPINRNVADKNDPPSGNTDNLTKKDQPLEPSKKGVTIKLTDPEITTKQGLPAVLYVKDEVVKDLASTCKYTLIGKFIYTMPRVELIRKNFILQTQLSGGVKIAHFNSRNVYIDLDNELDYNMVWTKQRMTIAGQVMRIQAWSPTFKPDEETPLVPIWISLPELPWHCYNKEFITSLLSPIGRVLYLDSASINKTKGSQARVKVQVDLTKDRPPHIWMGYIGEDITDGRWQKIEYDSIPDYCFYCKHQGHKESDCIIKQRDEENKKRKEMEKNKNRKDSVQINIADIQVSKTVETGRRELDHNQQRQPINESQQHMIQEEWHTQRRMNSQQVRLIQIELLFNSLKVKQEFTTVGGSLEEHPEQLHEHRPQNIANLNRQSQIHYYTAASNDHRESRNKQQRSAIQVSRTEQTGYQQETINRSGIDSMLPSLTPLNIVNDYVGVTAGGEVGSGQEDNRVNQSRLAKGKGKIGDQGPLSNVDKVPPNKININNPLQTSNKSSNPNFSNTGNDPTSHQRDNLDDYKEPDSEDEYDVDTQS</sequence>
<feature type="region of interest" description="Disordered" evidence="1">
    <location>
        <begin position="220"/>
        <end position="264"/>
    </location>
</feature>
<feature type="compositionally biased region" description="Basic and acidic residues" evidence="1">
    <location>
        <begin position="741"/>
        <end position="753"/>
    </location>
</feature>
<evidence type="ECO:0000313" key="3">
    <source>
        <dbReference type="EMBL" id="TMW88919.1"/>
    </source>
</evidence>
<proteinExistence type="predicted"/>
<feature type="region of interest" description="Disordered" evidence="1">
    <location>
        <begin position="1"/>
        <end position="24"/>
    </location>
</feature>
<feature type="compositionally biased region" description="Polar residues" evidence="1">
    <location>
        <begin position="130"/>
        <end position="139"/>
    </location>
</feature>
<organism evidence="3">
    <name type="scientific">Solanum chilense</name>
    <name type="common">Tomato</name>
    <name type="synonym">Lycopersicon chilense</name>
    <dbReference type="NCBI Taxonomy" id="4083"/>
    <lineage>
        <taxon>Eukaryota</taxon>
        <taxon>Viridiplantae</taxon>
        <taxon>Streptophyta</taxon>
        <taxon>Embryophyta</taxon>
        <taxon>Tracheophyta</taxon>
        <taxon>Spermatophyta</taxon>
        <taxon>Magnoliopsida</taxon>
        <taxon>eudicotyledons</taxon>
        <taxon>Gunneridae</taxon>
        <taxon>Pentapetalae</taxon>
        <taxon>asterids</taxon>
        <taxon>lamiids</taxon>
        <taxon>Solanales</taxon>
        <taxon>Solanaceae</taxon>
        <taxon>Solanoideae</taxon>
        <taxon>Solaneae</taxon>
        <taxon>Solanum</taxon>
        <taxon>Solanum subgen. Lycopersicon</taxon>
    </lineage>
</organism>
<feature type="region of interest" description="Disordered" evidence="1">
    <location>
        <begin position="92"/>
        <end position="139"/>
    </location>
</feature>
<feature type="compositionally biased region" description="Basic and acidic residues" evidence="1">
    <location>
        <begin position="251"/>
        <end position="262"/>
    </location>
</feature>
<evidence type="ECO:0000259" key="2">
    <source>
        <dbReference type="Pfam" id="PF14111"/>
    </source>
</evidence>
<accession>A0A6N2B5Y4</accession>
<comment type="caution">
    <text evidence="3">The sequence shown here is derived from an EMBL/GenBank/DDBJ whole genome shotgun (WGS) entry which is preliminary data.</text>
</comment>
<feature type="region of interest" description="Disordered" evidence="1">
    <location>
        <begin position="675"/>
        <end position="765"/>
    </location>
</feature>
<dbReference type="PANTHER" id="PTHR31286">
    <property type="entry name" value="GLYCINE-RICH CELL WALL STRUCTURAL PROTEIN 1.8-LIKE"/>
    <property type="match status" value="1"/>
</dbReference>
<dbReference type="Pfam" id="PF14111">
    <property type="entry name" value="DUF4283"/>
    <property type="match status" value="1"/>
</dbReference>
<feature type="compositionally biased region" description="Polar residues" evidence="1">
    <location>
        <begin position="721"/>
        <end position="740"/>
    </location>
</feature>
<feature type="region of interest" description="Disordered" evidence="1">
    <location>
        <begin position="616"/>
        <end position="657"/>
    </location>
</feature>
<dbReference type="AlphaFoldDB" id="A0A6N2B5Y4"/>
<reference evidence="3" key="1">
    <citation type="submission" date="2019-05" db="EMBL/GenBank/DDBJ databases">
        <title>The de novo reference genome and transcriptome assemblies of the wild tomato species Solanum chilense.</title>
        <authorList>
            <person name="Stam R."/>
            <person name="Nosenko T."/>
            <person name="Hoerger A.C."/>
            <person name="Stephan W."/>
            <person name="Seidel M.A."/>
            <person name="Kuhn J.M.M."/>
            <person name="Haberer G."/>
            <person name="Tellier A."/>
        </authorList>
    </citation>
    <scope>NUCLEOTIDE SEQUENCE</scope>
    <source>
        <tissue evidence="3">Mature leaves</tissue>
    </source>
</reference>
<feature type="compositionally biased region" description="Basic and acidic residues" evidence="1">
    <location>
        <begin position="1"/>
        <end position="12"/>
    </location>
</feature>